<feature type="transmembrane region" description="Helical" evidence="1">
    <location>
        <begin position="55"/>
        <end position="74"/>
    </location>
</feature>
<dbReference type="AlphaFoldDB" id="E4YDU7"/>
<dbReference type="EMBL" id="FN654439">
    <property type="protein sequence ID" value="CBY33697.1"/>
    <property type="molecule type" value="Genomic_DNA"/>
</dbReference>
<sequence length="150" mass="17272">MAKQFVGFFAFLLSLPLGWAIFQLYNDNDAFDLSFLKEHESIVRGIIKSKNFFPALTYTIVIVHAFEALLAVDLAGRKGYGASDKLFWFLQTFIYGVLSFQLLVKNNDGRKPRTIGSNSFVRFPALPFWIFNVCNEFLIENEIQSSWRII</sequence>
<accession>E4YDU7</accession>
<protein>
    <submittedName>
        <fullName evidence="3">Uncharacterized protein</fullName>
    </submittedName>
</protein>
<gene>
    <name evidence="3" type="ORF">GSOID_T00021636001</name>
</gene>
<dbReference type="Pfam" id="PF14934">
    <property type="entry name" value="TMEM254"/>
    <property type="match status" value="1"/>
</dbReference>
<reference evidence="3" key="1">
    <citation type="journal article" date="2010" name="Science">
        <title>Plasticity of animal genome architecture unmasked by rapid evolution of a pelagic tunicate.</title>
        <authorList>
            <person name="Denoeud F."/>
            <person name="Henriet S."/>
            <person name="Mungpakdee S."/>
            <person name="Aury J.M."/>
            <person name="Da Silva C."/>
            <person name="Brinkmann H."/>
            <person name="Mikhaleva J."/>
            <person name="Olsen L.C."/>
            <person name="Jubin C."/>
            <person name="Canestro C."/>
            <person name="Bouquet J.M."/>
            <person name="Danks G."/>
            <person name="Poulain J."/>
            <person name="Campsteijn C."/>
            <person name="Adamski M."/>
            <person name="Cross I."/>
            <person name="Yadetie F."/>
            <person name="Muffato M."/>
            <person name="Louis A."/>
            <person name="Butcher S."/>
            <person name="Tsagkogeorga G."/>
            <person name="Konrad A."/>
            <person name="Singh S."/>
            <person name="Jensen M.F."/>
            <person name="Cong E.H."/>
            <person name="Eikeseth-Otteraa H."/>
            <person name="Noel B."/>
            <person name="Anthouard V."/>
            <person name="Porcel B.M."/>
            <person name="Kachouri-Lafond R."/>
            <person name="Nishino A."/>
            <person name="Ugolini M."/>
            <person name="Chourrout P."/>
            <person name="Nishida H."/>
            <person name="Aasland R."/>
            <person name="Huzurbazar S."/>
            <person name="Westhof E."/>
            <person name="Delsuc F."/>
            <person name="Lehrach H."/>
            <person name="Reinhardt R."/>
            <person name="Weissenbach J."/>
            <person name="Roy S.W."/>
            <person name="Artiguenave F."/>
            <person name="Postlethwait J.H."/>
            <person name="Manak J.R."/>
            <person name="Thompson E.M."/>
            <person name="Jaillon O."/>
            <person name="Du Pasquier L."/>
            <person name="Boudinot P."/>
            <person name="Liberles D.A."/>
            <person name="Volff J.N."/>
            <person name="Philippe H."/>
            <person name="Lenhard B."/>
            <person name="Roest Crollius H."/>
            <person name="Wincker P."/>
            <person name="Chourrout D."/>
        </authorList>
    </citation>
    <scope>NUCLEOTIDE SEQUENCE [LARGE SCALE GENOMIC DNA]</scope>
</reference>
<evidence type="ECO:0000313" key="3">
    <source>
        <dbReference type="EMBL" id="CBY33697.1"/>
    </source>
</evidence>
<evidence type="ECO:0000256" key="2">
    <source>
        <dbReference type="SAM" id="SignalP"/>
    </source>
</evidence>
<dbReference type="InterPro" id="IPR028110">
    <property type="entry name" value="TMEM254"/>
</dbReference>
<feature type="signal peptide" evidence="2">
    <location>
        <begin position="1"/>
        <end position="20"/>
    </location>
</feature>
<keyword evidence="1" id="KW-1133">Transmembrane helix</keyword>
<proteinExistence type="predicted"/>
<feature type="transmembrane region" description="Helical" evidence="1">
    <location>
        <begin position="86"/>
        <end position="104"/>
    </location>
</feature>
<name>E4YDU7_OIKDI</name>
<organism evidence="3">
    <name type="scientific">Oikopleura dioica</name>
    <name type="common">Tunicate</name>
    <dbReference type="NCBI Taxonomy" id="34765"/>
    <lineage>
        <taxon>Eukaryota</taxon>
        <taxon>Metazoa</taxon>
        <taxon>Chordata</taxon>
        <taxon>Tunicata</taxon>
        <taxon>Appendicularia</taxon>
        <taxon>Copelata</taxon>
        <taxon>Oikopleuridae</taxon>
        <taxon>Oikopleura</taxon>
    </lineage>
</organism>
<keyword evidence="1" id="KW-0812">Transmembrane</keyword>
<keyword evidence="2" id="KW-0732">Signal</keyword>
<keyword evidence="1" id="KW-0472">Membrane</keyword>
<dbReference type="Proteomes" id="UP000011014">
    <property type="component" value="Unassembled WGS sequence"/>
</dbReference>
<evidence type="ECO:0000256" key="1">
    <source>
        <dbReference type="SAM" id="Phobius"/>
    </source>
</evidence>
<feature type="chain" id="PRO_5003193812" evidence="2">
    <location>
        <begin position="21"/>
        <end position="150"/>
    </location>
</feature>